<dbReference type="CDD" id="cd00829">
    <property type="entry name" value="SCP-x_thiolase"/>
    <property type="match status" value="1"/>
</dbReference>
<proteinExistence type="predicted"/>
<dbReference type="InterPro" id="IPR002155">
    <property type="entry name" value="Thiolase"/>
</dbReference>
<dbReference type="PIRSF" id="PIRSF000429">
    <property type="entry name" value="Ac-CoA_Ac_transf"/>
    <property type="match status" value="1"/>
</dbReference>
<name>A0A8J7YV54_9ARCH</name>
<sequence length="376" mass="39575">MTAVVSAHFSRFGKRSESVLELAAESALPIVRKSAKEIDLVIVSNSYSGEFNGISGINNLVATYLSMDDVPSMRVDNTSGSGGTAVLAAHSIIRAGEARTVLVVGVEKMSDRQTRDVTSIISSLLGERERATGASLPSLAALLATIYMRKYSATRESLAQVAVKNHRNALLNPYAHIHKAVSLDEVLSSRTIIEPLRLYEISPISDGAASLLLTSDETAGSFTDKPVYIRGTGFASDSAFITSRNELTSLESVRRAGAVALKRSGVNRPDFAELHDMATVLELVEAEALGLFKEGEAWKAVLSGGTDIGGEMPLNTSGGLNSKGHPIGASGVAQIGEVFLQLRNEAGQRQVKNAETGLALSMAGFGNSAAVTVLGV</sequence>
<keyword evidence="1" id="KW-0414">Isoprene biosynthesis</keyword>
<dbReference type="InterPro" id="IPR016039">
    <property type="entry name" value="Thiolase-like"/>
</dbReference>
<dbReference type="Pfam" id="PF22691">
    <property type="entry name" value="Thiolase_C_1"/>
    <property type="match status" value="1"/>
</dbReference>
<comment type="caution">
    <text evidence="5">The sequence shown here is derived from an EMBL/GenBank/DDBJ whole genome shotgun (WGS) entry which is preliminary data.</text>
</comment>
<feature type="domain" description="Thiolase C-terminal" evidence="3">
    <location>
        <begin position="235"/>
        <end position="375"/>
    </location>
</feature>
<evidence type="ECO:0000259" key="2">
    <source>
        <dbReference type="Pfam" id="PF00108"/>
    </source>
</evidence>
<dbReference type="GO" id="GO:0008299">
    <property type="term" value="P:isoprenoid biosynthetic process"/>
    <property type="evidence" value="ECO:0007669"/>
    <property type="project" value="UniProtKB-KW"/>
</dbReference>
<dbReference type="PANTHER" id="PTHR42870">
    <property type="entry name" value="ACETYL-COA C-ACETYLTRANSFERASE"/>
    <property type="match status" value="1"/>
</dbReference>
<evidence type="ECO:0000313" key="4">
    <source>
        <dbReference type="EMBL" id="MBX8632106.1"/>
    </source>
</evidence>
<dbReference type="SUPFAM" id="SSF53901">
    <property type="entry name" value="Thiolase-like"/>
    <property type="match status" value="2"/>
</dbReference>
<evidence type="ECO:0000313" key="6">
    <source>
        <dbReference type="Proteomes" id="UP000750197"/>
    </source>
</evidence>
<organism evidence="5 6">
    <name type="scientific">Candidatus Sysuiplasma superficiale</name>
    <dbReference type="NCBI Taxonomy" id="2823368"/>
    <lineage>
        <taxon>Archaea</taxon>
        <taxon>Methanobacteriati</taxon>
        <taxon>Thermoplasmatota</taxon>
        <taxon>Thermoplasmata</taxon>
        <taxon>Candidatus Sysuiplasmatales</taxon>
        <taxon>Candidatus Sysuiplasmataceae</taxon>
        <taxon>Candidatus Sysuiplasma</taxon>
    </lineage>
</organism>
<protein>
    <submittedName>
        <fullName evidence="5">Thiolase family protein</fullName>
    </submittedName>
</protein>
<gene>
    <name evidence="4" type="ORF">J9259_06280</name>
    <name evidence="5" type="ORF">KIY12_08360</name>
</gene>
<dbReference type="InterPro" id="IPR020616">
    <property type="entry name" value="Thiolase_N"/>
</dbReference>
<dbReference type="Gene3D" id="3.40.47.10">
    <property type="match status" value="1"/>
</dbReference>
<evidence type="ECO:0000259" key="3">
    <source>
        <dbReference type="Pfam" id="PF22691"/>
    </source>
</evidence>
<dbReference type="Proteomes" id="UP000716004">
    <property type="component" value="Unassembled WGS sequence"/>
</dbReference>
<dbReference type="AlphaFoldDB" id="A0A8J7YV54"/>
<dbReference type="GO" id="GO:0016747">
    <property type="term" value="F:acyltransferase activity, transferring groups other than amino-acyl groups"/>
    <property type="evidence" value="ECO:0007669"/>
    <property type="project" value="InterPro"/>
</dbReference>
<feature type="domain" description="Thiolase N-terminal" evidence="2">
    <location>
        <begin position="3"/>
        <end position="216"/>
    </location>
</feature>
<accession>A0A8J7YV54</accession>
<dbReference type="EMBL" id="JAHEAC010000091">
    <property type="protein sequence ID" value="MBX8644717.1"/>
    <property type="molecule type" value="Genomic_DNA"/>
</dbReference>
<evidence type="ECO:0000313" key="5">
    <source>
        <dbReference type="EMBL" id="MBX8644717.1"/>
    </source>
</evidence>
<dbReference type="Pfam" id="PF00108">
    <property type="entry name" value="Thiolase_N"/>
    <property type="match status" value="1"/>
</dbReference>
<reference evidence="5" key="1">
    <citation type="submission" date="2021-05" db="EMBL/GenBank/DDBJ databases">
        <title>Genomic insights into ecological role and evolution of a novel Thermoplasmata order Candidatus Sysuiplasmatales.</title>
        <authorList>
            <person name="Yuan Y."/>
        </authorList>
    </citation>
    <scope>NUCLEOTIDE SEQUENCE</scope>
    <source>
        <strain evidence="5">TUT19-bin139</strain>
        <strain evidence="4">YP2-bin.285</strain>
    </source>
</reference>
<dbReference type="PANTHER" id="PTHR42870:SF1">
    <property type="entry name" value="NON-SPECIFIC LIPID-TRANSFER PROTEIN-LIKE 2"/>
    <property type="match status" value="1"/>
</dbReference>
<dbReference type="EMBL" id="JAGVSJ010000014">
    <property type="protein sequence ID" value="MBX8632106.1"/>
    <property type="molecule type" value="Genomic_DNA"/>
</dbReference>
<dbReference type="InterPro" id="IPR055140">
    <property type="entry name" value="Thiolase_C_2"/>
</dbReference>
<dbReference type="Proteomes" id="UP000750197">
    <property type="component" value="Unassembled WGS sequence"/>
</dbReference>
<evidence type="ECO:0000256" key="1">
    <source>
        <dbReference type="ARBA" id="ARBA00023229"/>
    </source>
</evidence>